<evidence type="ECO:0000256" key="6">
    <source>
        <dbReference type="ARBA" id="ARBA00022759"/>
    </source>
</evidence>
<evidence type="ECO:0000259" key="10">
    <source>
        <dbReference type="PROSITE" id="PS50175"/>
    </source>
</evidence>
<comment type="caution">
    <text evidence="11">The sequence shown here is derived from an EMBL/GenBank/DDBJ whole genome shotgun (WGS) entry which is preliminary data.</text>
</comment>
<dbReference type="Pfam" id="PF17917">
    <property type="entry name" value="RT_RNaseH"/>
    <property type="match status" value="1"/>
</dbReference>
<dbReference type="AlphaFoldDB" id="A0AA38F7F0"/>
<keyword evidence="7" id="KW-0378">Hydrolase</keyword>
<evidence type="ECO:0000313" key="12">
    <source>
        <dbReference type="Proteomes" id="UP000824469"/>
    </source>
</evidence>
<dbReference type="InterPro" id="IPR021109">
    <property type="entry name" value="Peptidase_aspartic_dom_sf"/>
</dbReference>
<dbReference type="InterPro" id="IPR043502">
    <property type="entry name" value="DNA/RNA_pol_sf"/>
</dbReference>
<evidence type="ECO:0000256" key="1">
    <source>
        <dbReference type="ARBA" id="ARBA00022670"/>
    </source>
</evidence>
<keyword evidence="4" id="KW-0540">Nuclease</keyword>
<dbReference type="GO" id="GO:0003964">
    <property type="term" value="F:RNA-directed DNA polymerase activity"/>
    <property type="evidence" value="ECO:0007669"/>
    <property type="project" value="UniProtKB-KW"/>
</dbReference>
<dbReference type="GO" id="GO:0004190">
    <property type="term" value="F:aspartic-type endopeptidase activity"/>
    <property type="evidence" value="ECO:0007669"/>
    <property type="project" value="UniProtKB-KW"/>
</dbReference>
<evidence type="ECO:0000256" key="9">
    <source>
        <dbReference type="SAM" id="MobiDB-lite"/>
    </source>
</evidence>
<evidence type="ECO:0000256" key="7">
    <source>
        <dbReference type="ARBA" id="ARBA00022801"/>
    </source>
</evidence>
<dbReference type="InterPro" id="IPR051320">
    <property type="entry name" value="Viral_Replic_Matur_Polypro"/>
</dbReference>
<accession>A0AA38F7F0</accession>
<evidence type="ECO:0000256" key="5">
    <source>
        <dbReference type="ARBA" id="ARBA00022750"/>
    </source>
</evidence>
<evidence type="ECO:0000256" key="4">
    <source>
        <dbReference type="ARBA" id="ARBA00022722"/>
    </source>
</evidence>
<reference evidence="11 12" key="1">
    <citation type="journal article" date="2021" name="Nat. Plants">
        <title>The Taxus genome provides insights into paclitaxel biosynthesis.</title>
        <authorList>
            <person name="Xiong X."/>
            <person name="Gou J."/>
            <person name="Liao Q."/>
            <person name="Li Y."/>
            <person name="Zhou Q."/>
            <person name="Bi G."/>
            <person name="Li C."/>
            <person name="Du R."/>
            <person name="Wang X."/>
            <person name="Sun T."/>
            <person name="Guo L."/>
            <person name="Liang H."/>
            <person name="Lu P."/>
            <person name="Wu Y."/>
            <person name="Zhang Z."/>
            <person name="Ro D.K."/>
            <person name="Shang Y."/>
            <person name="Huang S."/>
            <person name="Yan J."/>
        </authorList>
    </citation>
    <scope>NUCLEOTIDE SEQUENCE [LARGE SCALE GENOMIC DNA]</scope>
    <source>
        <strain evidence="11">Ta-2019</strain>
    </source>
</reference>
<feature type="compositionally biased region" description="Low complexity" evidence="9">
    <location>
        <begin position="98"/>
        <end position="111"/>
    </location>
</feature>
<name>A0AA38F7F0_TAXCH</name>
<keyword evidence="6" id="KW-0255">Endonuclease</keyword>
<dbReference type="SUPFAM" id="SSF56672">
    <property type="entry name" value="DNA/RNA polymerases"/>
    <property type="match status" value="1"/>
</dbReference>
<dbReference type="Gene3D" id="2.40.70.10">
    <property type="entry name" value="Acid Proteases"/>
    <property type="match status" value="1"/>
</dbReference>
<feature type="region of interest" description="Disordered" evidence="9">
    <location>
        <begin position="88"/>
        <end position="111"/>
    </location>
</feature>
<dbReference type="InterPro" id="IPR041373">
    <property type="entry name" value="RT_RNaseH"/>
</dbReference>
<dbReference type="Gene3D" id="3.10.10.10">
    <property type="entry name" value="HIV Type 1 Reverse Transcriptase, subunit A, domain 1"/>
    <property type="match status" value="1"/>
</dbReference>
<dbReference type="InterPro" id="IPR001995">
    <property type="entry name" value="Peptidase_A2_cat"/>
</dbReference>
<dbReference type="SUPFAM" id="SSF50630">
    <property type="entry name" value="Acid proteases"/>
    <property type="match status" value="1"/>
</dbReference>
<organism evidence="11 12">
    <name type="scientific">Taxus chinensis</name>
    <name type="common">Chinese yew</name>
    <name type="synonym">Taxus wallichiana var. chinensis</name>
    <dbReference type="NCBI Taxonomy" id="29808"/>
    <lineage>
        <taxon>Eukaryota</taxon>
        <taxon>Viridiplantae</taxon>
        <taxon>Streptophyta</taxon>
        <taxon>Embryophyta</taxon>
        <taxon>Tracheophyta</taxon>
        <taxon>Spermatophyta</taxon>
        <taxon>Pinopsida</taxon>
        <taxon>Pinidae</taxon>
        <taxon>Conifers II</taxon>
        <taxon>Cupressales</taxon>
        <taxon>Taxaceae</taxon>
        <taxon>Taxus</taxon>
    </lineage>
</organism>
<keyword evidence="8" id="KW-0695">RNA-directed DNA polymerase</keyword>
<keyword evidence="2" id="KW-0808">Transferase</keyword>
<feature type="domain" description="Peptidase A2" evidence="10">
    <location>
        <begin position="198"/>
        <end position="221"/>
    </location>
</feature>
<sequence>MVNQYYSLQSQTYELKNQLDAKIQQERSEDARLSQHTTETSACTDAYHFSLPSGRGRGRFQPPQASTSFGRGRGTGPRHFPFLFPEEEHSVSPPPVTPVTQVAPAPGTPARRSWRQQRLSLLERAIQKATTEFQTLLQEEESDPEPEHAEEDVDRLIMEKAYEQYDEEHSAEVSTVKTSCNPFCRIQICIPNIKPYNLDAMLDTGAEISLLKYNAIPKDCWVPDPLQISFDSKKVFSPCSANIPVQLGQMQTNLMVHQFDLLHYDMLLGSDNLNNYMPYTICHDEIRFPQGSIPRLQSYQSVVPSAPKSTKPSNLDWLHKSISMNTSVIDALINKIKADCTSNNPHAFIHRKKHYCQLDFQTTTSPKFKAHHIGMAPSEKIECQAEIDNLLKGGFIQASKSPWSCPAFYVNKRSEQVRGKKRLVVNYKPLNKYILPVQHPIPRFYKNVAADRLLLNKWLRSNARAWNTKMTQVVLRIKQSCHSLPSLSLPGTGLKIVETDASEEHWGAVLKERMSDGTEKICRYASGSFKGSELNYHSSHKEIYAAKKAIQAFLFFLQHEKFLLRTDLQHFKGRLYKGDPTNKTTYGRLQRWAQWFDGYDFDVEHISGKKNALADFASRELVQHKIISVTQIVHEFLHPVWNTATCTPMIRSKERCDNTMSQEAE</sequence>
<dbReference type="PROSITE" id="PS50175">
    <property type="entry name" value="ASP_PROT_RETROV"/>
    <property type="match status" value="1"/>
</dbReference>
<dbReference type="EMBL" id="JAHRHJ020000011">
    <property type="protein sequence ID" value="KAH9295209.1"/>
    <property type="molecule type" value="Genomic_DNA"/>
</dbReference>
<evidence type="ECO:0000313" key="11">
    <source>
        <dbReference type="EMBL" id="KAH9295209.1"/>
    </source>
</evidence>
<keyword evidence="12" id="KW-1185">Reference proteome</keyword>
<dbReference type="Proteomes" id="UP000824469">
    <property type="component" value="Unassembled WGS sequence"/>
</dbReference>
<proteinExistence type="predicted"/>
<protein>
    <recommendedName>
        <fullName evidence="10">Peptidase A2 domain-containing protein</fullName>
    </recommendedName>
</protein>
<dbReference type="GO" id="GO:0004519">
    <property type="term" value="F:endonuclease activity"/>
    <property type="evidence" value="ECO:0007669"/>
    <property type="project" value="UniProtKB-KW"/>
</dbReference>
<evidence type="ECO:0000256" key="8">
    <source>
        <dbReference type="ARBA" id="ARBA00022918"/>
    </source>
</evidence>
<evidence type="ECO:0000256" key="3">
    <source>
        <dbReference type="ARBA" id="ARBA00022695"/>
    </source>
</evidence>
<gene>
    <name evidence="11" type="ORF">KI387_038797</name>
</gene>
<keyword evidence="3" id="KW-0548">Nucleotidyltransferase</keyword>
<dbReference type="PANTHER" id="PTHR33064">
    <property type="entry name" value="POL PROTEIN"/>
    <property type="match status" value="1"/>
</dbReference>
<dbReference type="GO" id="GO:0006508">
    <property type="term" value="P:proteolysis"/>
    <property type="evidence" value="ECO:0007669"/>
    <property type="project" value="UniProtKB-KW"/>
</dbReference>
<keyword evidence="1" id="KW-0645">Protease</keyword>
<dbReference type="PANTHER" id="PTHR33064:SF37">
    <property type="entry name" value="RIBONUCLEASE H"/>
    <property type="match status" value="1"/>
</dbReference>
<evidence type="ECO:0000256" key="2">
    <source>
        <dbReference type="ARBA" id="ARBA00022679"/>
    </source>
</evidence>
<dbReference type="CDD" id="cd09274">
    <property type="entry name" value="RNase_HI_RT_Ty3"/>
    <property type="match status" value="1"/>
</dbReference>
<keyword evidence="5" id="KW-0064">Aspartyl protease</keyword>